<keyword evidence="5" id="KW-1185">Reference proteome</keyword>
<dbReference type="GO" id="GO:0005737">
    <property type="term" value="C:cytoplasm"/>
    <property type="evidence" value="ECO:0007669"/>
    <property type="project" value="UniProtKB-SubCell"/>
</dbReference>
<evidence type="ECO:0000313" key="5">
    <source>
        <dbReference type="Proteomes" id="UP000283433"/>
    </source>
</evidence>
<dbReference type="InterPro" id="IPR034505">
    <property type="entry name" value="Coproporphyrinogen-III_oxidase"/>
</dbReference>
<dbReference type="Proteomes" id="UP000283433">
    <property type="component" value="Unassembled WGS sequence"/>
</dbReference>
<organism evidence="4 5">
    <name type="scientific">Pelobium manganitolerans</name>
    <dbReference type="NCBI Taxonomy" id="1842495"/>
    <lineage>
        <taxon>Bacteria</taxon>
        <taxon>Pseudomonadati</taxon>
        <taxon>Bacteroidota</taxon>
        <taxon>Sphingobacteriia</taxon>
        <taxon>Sphingobacteriales</taxon>
        <taxon>Sphingobacteriaceae</taxon>
        <taxon>Pelobium</taxon>
    </lineage>
</organism>
<dbReference type="SFLD" id="SFLDG01065">
    <property type="entry name" value="anaerobic_coproporphyrinogen-I"/>
    <property type="match status" value="1"/>
</dbReference>
<dbReference type="NCBIfam" id="TIGR00539">
    <property type="entry name" value="hemN_rel"/>
    <property type="match status" value="1"/>
</dbReference>
<comment type="caution">
    <text evidence="4">The sequence shown here is derived from an EMBL/GenBank/DDBJ whole genome shotgun (WGS) entry which is preliminary data.</text>
</comment>
<dbReference type="SFLD" id="SFLDF00562">
    <property type="entry name" value="HemN-like__clustered_with_heat"/>
    <property type="match status" value="1"/>
</dbReference>
<dbReference type="PROSITE" id="PS51918">
    <property type="entry name" value="RADICAL_SAM"/>
    <property type="match status" value="1"/>
</dbReference>
<dbReference type="SFLD" id="SFLDS00029">
    <property type="entry name" value="Radical_SAM"/>
    <property type="match status" value="1"/>
</dbReference>
<proteinExistence type="inferred from homology"/>
<dbReference type="InterPro" id="IPR010723">
    <property type="entry name" value="HemN_C"/>
</dbReference>
<keyword evidence="2" id="KW-0408">Iron</keyword>
<dbReference type="PANTHER" id="PTHR13932:SF5">
    <property type="entry name" value="RADICAL S-ADENOSYL METHIONINE DOMAIN-CONTAINING PROTEIN 1, MITOCHONDRIAL"/>
    <property type="match status" value="1"/>
</dbReference>
<dbReference type="RefSeq" id="WP_120183114.1">
    <property type="nucleotide sequence ID" value="NZ_MBTA01000029.1"/>
</dbReference>
<keyword evidence="2" id="KW-0349">Heme</keyword>
<protein>
    <recommendedName>
        <fullName evidence="2">Heme chaperone HemW</fullName>
    </recommendedName>
</protein>
<dbReference type="SMART" id="SM00729">
    <property type="entry name" value="Elp3"/>
    <property type="match status" value="1"/>
</dbReference>
<dbReference type="InterPro" id="IPR007197">
    <property type="entry name" value="rSAM"/>
</dbReference>
<gene>
    <name evidence="4" type="ORF">BCY91_11650</name>
</gene>
<dbReference type="Pfam" id="PF06969">
    <property type="entry name" value="HemN_C"/>
    <property type="match status" value="1"/>
</dbReference>
<comment type="function">
    <text evidence="2">Probably acts as a heme chaperone, transferring heme to an unknown acceptor. Binds one molecule of heme per monomer, possibly covalently. Binds 1 [4Fe-4S] cluster. The cluster is coordinated with 3 cysteines and an exchangeable S-adenosyl-L-methionine.</text>
</comment>
<evidence type="ECO:0000256" key="1">
    <source>
        <dbReference type="ARBA" id="ARBA00006100"/>
    </source>
</evidence>
<dbReference type="GO" id="GO:0006779">
    <property type="term" value="P:porphyrin-containing compound biosynthetic process"/>
    <property type="evidence" value="ECO:0007669"/>
    <property type="project" value="InterPro"/>
</dbReference>
<dbReference type="GO" id="GO:0051539">
    <property type="term" value="F:4 iron, 4 sulfur cluster binding"/>
    <property type="evidence" value="ECO:0007669"/>
    <property type="project" value="UniProtKB-UniRule"/>
</dbReference>
<feature type="domain" description="Radical SAM core" evidence="3">
    <location>
        <begin position="1"/>
        <end position="231"/>
    </location>
</feature>
<evidence type="ECO:0000259" key="3">
    <source>
        <dbReference type="PROSITE" id="PS51918"/>
    </source>
</evidence>
<dbReference type="GO" id="GO:0046872">
    <property type="term" value="F:metal ion binding"/>
    <property type="evidence" value="ECO:0007669"/>
    <property type="project" value="UniProtKB-UniRule"/>
</dbReference>
<dbReference type="CDD" id="cd01335">
    <property type="entry name" value="Radical_SAM"/>
    <property type="match status" value="1"/>
</dbReference>
<sequence>MAGIYIHIPFCKQACHYCDFHFITSLKRKTELLDSVRKEISLQKNYLQNQTVETIYFGGGTPSLLSADEIKSLLSDIYSAFNVSGNPEATLEANPDDLNAVKLKELHNAGINRLSIGVQSFFDEDLVWMNRAHKAQEAEASIKRAQDIGIENISVDLIYGFPLLSDEKWQHNIQKLINFEVPHISSYSMTVEARTALANFIRKKQQKAMDDAQSAQQFSYLIDALKQAGFEHYEISNFAKPERYSQHNTNYWLGVHYLGLGPSAHSFNGTSRQWNVANNAQYLSAIAENKIPFELELLSKADVFNEYVMTSLRTQWGLDLQKITADFGKAAKDNLLAVADEYRQKNWLLIDEDKVKLSAEGKLYADLIASELFITEDGF</sequence>
<reference evidence="4 5" key="1">
    <citation type="submission" date="2016-07" db="EMBL/GenBank/DDBJ databases">
        <title>Genome of Pelobium manganitolerans.</title>
        <authorList>
            <person name="Wu S."/>
            <person name="Wang G."/>
        </authorList>
    </citation>
    <scope>NUCLEOTIDE SEQUENCE [LARGE SCALE GENOMIC DNA]</scope>
    <source>
        <strain evidence="4 5">YS-25</strain>
    </source>
</reference>
<dbReference type="OrthoDB" id="9808022at2"/>
<keyword evidence="2" id="KW-0411">Iron-sulfur</keyword>
<evidence type="ECO:0000256" key="2">
    <source>
        <dbReference type="RuleBase" id="RU364116"/>
    </source>
</evidence>
<dbReference type="PANTHER" id="PTHR13932">
    <property type="entry name" value="COPROPORPHYRINIGEN III OXIDASE"/>
    <property type="match status" value="1"/>
</dbReference>
<keyword evidence="2" id="KW-0004">4Fe-4S</keyword>
<comment type="similarity">
    <text evidence="1">Belongs to the anaerobic coproporphyrinogen-III oxidase family. HemW subfamily.</text>
</comment>
<dbReference type="InterPro" id="IPR006638">
    <property type="entry name" value="Elp3/MiaA/NifB-like_rSAM"/>
</dbReference>
<keyword evidence="2" id="KW-0479">Metal-binding</keyword>
<keyword evidence="2" id="KW-0143">Chaperone</keyword>
<dbReference type="InterPro" id="IPR023404">
    <property type="entry name" value="rSAM_horseshoe"/>
</dbReference>
<name>A0A419S2C6_9SPHI</name>
<dbReference type="InterPro" id="IPR004559">
    <property type="entry name" value="HemW-like"/>
</dbReference>
<keyword evidence="2" id="KW-0963">Cytoplasm</keyword>
<keyword evidence="2" id="KW-0949">S-adenosyl-L-methionine</keyword>
<dbReference type="GO" id="GO:0004109">
    <property type="term" value="F:coproporphyrinogen oxidase activity"/>
    <property type="evidence" value="ECO:0007669"/>
    <property type="project" value="InterPro"/>
</dbReference>
<evidence type="ECO:0000313" key="4">
    <source>
        <dbReference type="EMBL" id="RKD12886.1"/>
    </source>
</evidence>
<dbReference type="SUPFAM" id="SSF102114">
    <property type="entry name" value="Radical SAM enzymes"/>
    <property type="match status" value="1"/>
</dbReference>
<dbReference type="InterPro" id="IPR058240">
    <property type="entry name" value="rSAM_sf"/>
</dbReference>
<dbReference type="Pfam" id="PF04055">
    <property type="entry name" value="Radical_SAM"/>
    <property type="match status" value="1"/>
</dbReference>
<dbReference type="SFLD" id="SFLDF00288">
    <property type="entry name" value="HemN-like__clustered_with_nucl"/>
    <property type="match status" value="1"/>
</dbReference>
<comment type="subcellular location">
    <subcellularLocation>
        <location evidence="2">Cytoplasm</location>
    </subcellularLocation>
</comment>
<dbReference type="EMBL" id="MBTA01000029">
    <property type="protein sequence ID" value="RKD12886.1"/>
    <property type="molecule type" value="Genomic_DNA"/>
</dbReference>
<dbReference type="Gene3D" id="3.80.30.20">
    <property type="entry name" value="tm_1862 like domain"/>
    <property type="match status" value="1"/>
</dbReference>
<accession>A0A419S2C6</accession>
<dbReference type="AlphaFoldDB" id="A0A419S2C6"/>